<sequence>MLDDMQNPGKNVRVFLKGVALQCSRLQAAQKIPPIGLSMCAAAGARPISCDLSFSGDSTSSSPTMKPGLSLFCLTNLPLLVKTFEPLAYGLISFPVA</sequence>
<gene>
    <name evidence="1" type="ORF">AOQ72_16250</name>
</gene>
<protein>
    <submittedName>
        <fullName evidence="1">Uncharacterized protein</fullName>
    </submittedName>
</protein>
<dbReference type="Proteomes" id="UP000051380">
    <property type="component" value="Unassembled WGS sequence"/>
</dbReference>
<evidence type="ECO:0000313" key="2">
    <source>
        <dbReference type="Proteomes" id="UP000051380"/>
    </source>
</evidence>
<accession>A0A0R3CUZ3</accession>
<dbReference type="AlphaFoldDB" id="A0A0R3CUZ3"/>
<dbReference type="EMBL" id="LJYF01000016">
    <property type="protein sequence ID" value="KRP98865.1"/>
    <property type="molecule type" value="Genomic_DNA"/>
</dbReference>
<reference evidence="1 2" key="1">
    <citation type="submission" date="2015-09" db="EMBL/GenBank/DDBJ databases">
        <title>Draft Genome Sequence of the Strain BR 3267 (Bradyrhizobium yuanmingense) recommended as inoculant for cowpea in Brazil.</title>
        <authorList>
            <person name="Simoes-Araujo J.L."/>
            <person name="Zilli J.E."/>
        </authorList>
    </citation>
    <scope>NUCLEOTIDE SEQUENCE [LARGE SCALE GENOMIC DNA]</scope>
    <source>
        <strain evidence="1 2">BR3267</strain>
    </source>
</reference>
<name>A0A0R3CUZ3_9BRAD</name>
<proteinExistence type="predicted"/>
<comment type="caution">
    <text evidence="1">The sequence shown here is derived from an EMBL/GenBank/DDBJ whole genome shotgun (WGS) entry which is preliminary data.</text>
</comment>
<evidence type="ECO:0000313" key="1">
    <source>
        <dbReference type="EMBL" id="KRP98865.1"/>
    </source>
</evidence>
<organism evidence="1 2">
    <name type="scientific">Bradyrhizobium yuanmingense</name>
    <dbReference type="NCBI Taxonomy" id="108015"/>
    <lineage>
        <taxon>Bacteria</taxon>
        <taxon>Pseudomonadati</taxon>
        <taxon>Pseudomonadota</taxon>
        <taxon>Alphaproteobacteria</taxon>
        <taxon>Hyphomicrobiales</taxon>
        <taxon>Nitrobacteraceae</taxon>
        <taxon>Bradyrhizobium</taxon>
    </lineage>
</organism>